<evidence type="ECO:0000313" key="2">
    <source>
        <dbReference type="Proteomes" id="UP000831701"/>
    </source>
</evidence>
<sequence>MAPEDTGLAQRCPPDRGQEEAVCAEAEEGQTGGLLARLKANAGRPLIPSLFLSNVRSLDNKLDLLRLRLGASREMRNCAVLCHYGNLAERQHAGPSLPDRRPASLPCGPQPAVGESQRGRIMRLREKRLVHKLYFGEQPLLRGDRAHDCKVPATLSAP</sequence>
<reference evidence="1" key="1">
    <citation type="submission" date="2022-04" db="EMBL/GenBank/DDBJ databases">
        <title>Jade perch genome.</title>
        <authorList>
            <person name="Chao B."/>
        </authorList>
    </citation>
    <scope>NUCLEOTIDE SEQUENCE</scope>
    <source>
        <strain evidence="1">CB-2022</strain>
    </source>
</reference>
<dbReference type="EMBL" id="CM041548">
    <property type="protein sequence ID" value="KAI3358027.1"/>
    <property type="molecule type" value="Genomic_DNA"/>
</dbReference>
<dbReference type="Proteomes" id="UP000831701">
    <property type="component" value="Chromosome 18"/>
</dbReference>
<keyword evidence="2" id="KW-1185">Reference proteome</keyword>
<organism evidence="1 2">
    <name type="scientific">Scortum barcoo</name>
    <name type="common">barcoo grunter</name>
    <dbReference type="NCBI Taxonomy" id="214431"/>
    <lineage>
        <taxon>Eukaryota</taxon>
        <taxon>Metazoa</taxon>
        <taxon>Chordata</taxon>
        <taxon>Craniata</taxon>
        <taxon>Vertebrata</taxon>
        <taxon>Euteleostomi</taxon>
        <taxon>Actinopterygii</taxon>
        <taxon>Neopterygii</taxon>
        <taxon>Teleostei</taxon>
        <taxon>Neoteleostei</taxon>
        <taxon>Acanthomorphata</taxon>
        <taxon>Eupercaria</taxon>
        <taxon>Centrarchiformes</taxon>
        <taxon>Terapontoidei</taxon>
        <taxon>Terapontidae</taxon>
        <taxon>Scortum</taxon>
    </lineage>
</organism>
<comment type="caution">
    <text evidence="1">The sequence shown here is derived from an EMBL/GenBank/DDBJ whole genome shotgun (WGS) entry which is preliminary data.</text>
</comment>
<evidence type="ECO:0000313" key="1">
    <source>
        <dbReference type="EMBL" id="KAI3358027.1"/>
    </source>
</evidence>
<protein>
    <submittedName>
        <fullName evidence="1">Uncharacterized protein</fullName>
    </submittedName>
</protein>
<accession>A0ACB8VT00</accession>
<name>A0ACB8VT00_9TELE</name>
<proteinExistence type="predicted"/>
<gene>
    <name evidence="1" type="ORF">L3Q82_003048</name>
</gene>